<dbReference type="SUPFAM" id="SSF52279">
    <property type="entry name" value="Beta-D-glucan exohydrolase, C-terminal domain"/>
    <property type="match status" value="1"/>
</dbReference>
<dbReference type="PRINTS" id="PR00133">
    <property type="entry name" value="GLHYDRLASE3"/>
</dbReference>
<name>A0A160VIC0_9ZZZZ</name>
<reference evidence="9" key="1">
    <citation type="submission" date="2015-10" db="EMBL/GenBank/DDBJ databases">
        <authorList>
            <person name="Gilbert D.G."/>
        </authorList>
    </citation>
    <scope>NUCLEOTIDE SEQUENCE</scope>
</reference>
<evidence type="ECO:0000256" key="5">
    <source>
        <dbReference type="ARBA" id="ARBA00022801"/>
    </source>
</evidence>
<dbReference type="GO" id="GO:0009251">
    <property type="term" value="P:glucan catabolic process"/>
    <property type="evidence" value="ECO:0007669"/>
    <property type="project" value="TreeGrafter"/>
</dbReference>
<gene>
    <name evidence="9" type="ORF">MGWOODY_Mmi1926</name>
</gene>
<dbReference type="InterPro" id="IPR036881">
    <property type="entry name" value="Glyco_hydro_3_C_sf"/>
</dbReference>
<dbReference type="PANTHER" id="PTHR30620">
    <property type="entry name" value="PERIPLASMIC BETA-GLUCOSIDASE-RELATED"/>
    <property type="match status" value="1"/>
</dbReference>
<dbReference type="EMBL" id="FAXC01000133">
    <property type="protein sequence ID" value="CUV08854.1"/>
    <property type="molecule type" value="Genomic_DNA"/>
</dbReference>
<protein>
    <recommendedName>
        <fullName evidence="3">beta-glucosidase</fullName>
        <ecNumber evidence="3">3.2.1.21</ecNumber>
    </recommendedName>
</protein>
<dbReference type="InterPro" id="IPR002772">
    <property type="entry name" value="Glyco_hydro_3_C"/>
</dbReference>
<dbReference type="PROSITE" id="PS00775">
    <property type="entry name" value="GLYCOSYL_HYDROL_F3"/>
    <property type="match status" value="1"/>
</dbReference>
<accession>A0A160VIC0</accession>
<keyword evidence="4" id="KW-0732">Signal</keyword>
<dbReference type="PANTHER" id="PTHR30620:SF16">
    <property type="entry name" value="LYSOSOMAL BETA GLUCOSIDASE"/>
    <property type="match status" value="1"/>
</dbReference>
<evidence type="ECO:0000256" key="6">
    <source>
        <dbReference type="ARBA" id="ARBA00023295"/>
    </source>
</evidence>
<sequence length="644" mass="70531">MFLTKDKISLLIVILLFAGCQSKKSYQATDKNKKDLESVLIKEQLVDRSTQVPTDSSLYKNPGLPVMDRVRDLLSYMTLEEKIGQMTQVDRQFLESDNDISTYYLGSLLSGGGSTPPKNYPKSWAEMYDGFQKIALSTRLSIPIMYGIDAVHGHNNVIGATIFPHHIGLGCTNNPQLIEDVYRATAEEVAATGIDWDFAPCLAVPRDERWGRTYEGFGETPNIVKSMAAAAVRGLQTDRLDGPTSILACAKHFIGDGGTKWGTGLKEKLDQGDTQITEQELREIHLPGYLAALEAGVGTIMPSYNQVNGEYCHVSKYLLTDLLKKELGFKGFLVSDWQGLEKMGDDYKSNIITSINAGMDMVMVPGAEKFGGQKYTNFINLLIESVNEGSISENRINDAVARILKIKFEMGLFERPYSDKSLLKKVGSKEHRNIAREAVKQSLVVLKNDGVLPLSKDLGHIHVAGKNADDLGNQCGGWTISWQGESGPITKGTTIYEAIQVAVSSVTNVTFSKNGSGAKGADVGIVVIGETPYAEMEGDRESLVLDKKDLAAIDRIKKAGVPVVVIIVSGRPLIITDELDKWSGLIAAWLPGSEGKGVTDVIFGDYNPTGRLSISWPRSMEQIPINFGDVNYDPLFEYGFGLSY</sequence>
<dbReference type="Pfam" id="PF00933">
    <property type="entry name" value="Glyco_hydro_3"/>
    <property type="match status" value="1"/>
</dbReference>
<feature type="domain" description="Glycoside hydrolase family 3 N-terminal" evidence="7">
    <location>
        <begin position="78"/>
        <end position="405"/>
    </location>
</feature>
<comment type="similarity">
    <text evidence="2">Belongs to the glycosyl hydrolase 3 family.</text>
</comment>
<evidence type="ECO:0000256" key="1">
    <source>
        <dbReference type="ARBA" id="ARBA00000448"/>
    </source>
</evidence>
<evidence type="ECO:0000256" key="2">
    <source>
        <dbReference type="ARBA" id="ARBA00005336"/>
    </source>
</evidence>
<dbReference type="InterPro" id="IPR017853">
    <property type="entry name" value="GH"/>
</dbReference>
<evidence type="ECO:0000259" key="7">
    <source>
        <dbReference type="Pfam" id="PF00933"/>
    </source>
</evidence>
<dbReference type="InterPro" id="IPR001764">
    <property type="entry name" value="Glyco_hydro_3_N"/>
</dbReference>
<dbReference type="InterPro" id="IPR051915">
    <property type="entry name" value="Cellulose_Degrad_GH3"/>
</dbReference>
<dbReference type="InterPro" id="IPR036962">
    <property type="entry name" value="Glyco_hydro_3_N_sf"/>
</dbReference>
<dbReference type="Pfam" id="PF01915">
    <property type="entry name" value="Glyco_hydro_3_C"/>
    <property type="match status" value="1"/>
</dbReference>
<evidence type="ECO:0000256" key="3">
    <source>
        <dbReference type="ARBA" id="ARBA00012744"/>
    </source>
</evidence>
<evidence type="ECO:0000313" key="9">
    <source>
        <dbReference type="EMBL" id="CUV08854.1"/>
    </source>
</evidence>
<dbReference type="AlphaFoldDB" id="A0A160VIC0"/>
<evidence type="ECO:0000256" key="4">
    <source>
        <dbReference type="ARBA" id="ARBA00022729"/>
    </source>
</evidence>
<evidence type="ECO:0000259" key="8">
    <source>
        <dbReference type="Pfam" id="PF01915"/>
    </source>
</evidence>
<dbReference type="SUPFAM" id="SSF51445">
    <property type="entry name" value="(Trans)glycosidases"/>
    <property type="match status" value="1"/>
</dbReference>
<organism evidence="9">
    <name type="scientific">hydrothermal vent metagenome</name>
    <dbReference type="NCBI Taxonomy" id="652676"/>
    <lineage>
        <taxon>unclassified sequences</taxon>
        <taxon>metagenomes</taxon>
        <taxon>ecological metagenomes</taxon>
    </lineage>
</organism>
<dbReference type="Gene3D" id="3.20.20.300">
    <property type="entry name" value="Glycoside hydrolase, family 3, N-terminal domain"/>
    <property type="match status" value="1"/>
</dbReference>
<keyword evidence="6 9" id="KW-0326">Glycosidase</keyword>
<dbReference type="InterPro" id="IPR019800">
    <property type="entry name" value="Glyco_hydro_3_AS"/>
</dbReference>
<feature type="domain" description="Glycoside hydrolase family 3 C-terminal" evidence="8">
    <location>
        <begin position="444"/>
        <end position="644"/>
    </location>
</feature>
<keyword evidence="5 9" id="KW-0378">Hydrolase</keyword>
<dbReference type="EC" id="3.2.1.21" evidence="3"/>
<dbReference type="Gene3D" id="3.40.50.1700">
    <property type="entry name" value="Glycoside hydrolase family 3 C-terminal domain"/>
    <property type="match status" value="1"/>
</dbReference>
<dbReference type="GO" id="GO:0008422">
    <property type="term" value="F:beta-glucosidase activity"/>
    <property type="evidence" value="ECO:0007669"/>
    <property type="project" value="UniProtKB-EC"/>
</dbReference>
<dbReference type="PROSITE" id="PS51257">
    <property type="entry name" value="PROKAR_LIPOPROTEIN"/>
    <property type="match status" value="1"/>
</dbReference>
<proteinExistence type="inferred from homology"/>
<comment type="catalytic activity">
    <reaction evidence="1">
        <text>Hydrolysis of terminal, non-reducing beta-D-glucosyl residues with release of beta-D-glucose.</text>
        <dbReference type="EC" id="3.2.1.21"/>
    </reaction>
</comment>